<protein>
    <submittedName>
        <fullName evidence="3">Alpha/beta hydrolase</fullName>
    </submittedName>
</protein>
<dbReference type="Pfam" id="PF00561">
    <property type="entry name" value="Abhydrolase_1"/>
    <property type="match status" value="1"/>
</dbReference>
<dbReference type="GO" id="GO:0016020">
    <property type="term" value="C:membrane"/>
    <property type="evidence" value="ECO:0007669"/>
    <property type="project" value="TreeGrafter"/>
</dbReference>
<evidence type="ECO:0000313" key="3">
    <source>
        <dbReference type="EMBL" id="QJR37807.1"/>
    </source>
</evidence>
<keyword evidence="4" id="KW-1185">Reference proteome</keyword>
<proteinExistence type="predicted"/>
<keyword evidence="1 3" id="KW-0378">Hydrolase</keyword>
<dbReference type="Proteomes" id="UP000500938">
    <property type="component" value="Chromosome"/>
</dbReference>
<evidence type="ECO:0000259" key="2">
    <source>
        <dbReference type="Pfam" id="PF00561"/>
    </source>
</evidence>
<dbReference type="AlphaFoldDB" id="A0A6M4IW32"/>
<evidence type="ECO:0000256" key="1">
    <source>
        <dbReference type="ARBA" id="ARBA00022801"/>
    </source>
</evidence>
<dbReference type="InterPro" id="IPR000073">
    <property type="entry name" value="AB_hydrolase_1"/>
</dbReference>
<dbReference type="GO" id="GO:0016787">
    <property type="term" value="F:hydrolase activity"/>
    <property type="evidence" value="ECO:0007669"/>
    <property type="project" value="UniProtKB-KW"/>
</dbReference>
<dbReference type="InterPro" id="IPR029058">
    <property type="entry name" value="AB_hydrolase_fold"/>
</dbReference>
<dbReference type="Gene3D" id="3.40.50.1820">
    <property type="entry name" value="alpha/beta hydrolase"/>
    <property type="match status" value="1"/>
</dbReference>
<dbReference type="InterPro" id="IPR050266">
    <property type="entry name" value="AB_hydrolase_sf"/>
</dbReference>
<dbReference type="KEGG" id="ggr:HKW67_20920"/>
<accession>A0A6M4IW32</accession>
<name>A0A6M4IW32_9BACT</name>
<organism evidence="3 4">
    <name type="scientific">Gemmatimonas groenlandica</name>
    <dbReference type="NCBI Taxonomy" id="2732249"/>
    <lineage>
        <taxon>Bacteria</taxon>
        <taxon>Pseudomonadati</taxon>
        <taxon>Gemmatimonadota</taxon>
        <taxon>Gemmatimonadia</taxon>
        <taxon>Gemmatimonadales</taxon>
        <taxon>Gemmatimonadaceae</taxon>
        <taxon>Gemmatimonas</taxon>
    </lineage>
</organism>
<dbReference type="PANTHER" id="PTHR43798">
    <property type="entry name" value="MONOACYLGLYCEROL LIPASE"/>
    <property type="match status" value="1"/>
</dbReference>
<dbReference type="RefSeq" id="WP_171227243.1">
    <property type="nucleotide sequence ID" value="NZ_CP053085.1"/>
</dbReference>
<sequence>MSSTLDRYLAFRRSLGARPALEPLTVRARGLDFAVYRTPAVAGTPPLVCINGGLLFDHTLLWPALAALATDRQLIFFDRRGRGRSGSPPGVQAARIEFDAGDVPALRRALGIPAWDVLGHSWGGGIAMLATAQDLASTRKLVLVNAVGVTSAWLPPLHKAGVARLEGSAQERLAAFDPASLTTPDLDAHARYTQAFFPAWFADQQFAASVTPPKGTSVTGAVVAARLRREGYDWGDALRDLPTPTLVVHGAADVLPLAEASRTAAHLGHARLLPVAEAGHNPFWEAPVAFFAAVQTFLAEGSPDS</sequence>
<gene>
    <name evidence="3" type="ORF">HKW67_20920</name>
</gene>
<evidence type="ECO:0000313" key="4">
    <source>
        <dbReference type="Proteomes" id="UP000500938"/>
    </source>
</evidence>
<dbReference type="EMBL" id="CP053085">
    <property type="protein sequence ID" value="QJR37807.1"/>
    <property type="molecule type" value="Genomic_DNA"/>
</dbReference>
<feature type="domain" description="AB hydrolase-1" evidence="2">
    <location>
        <begin position="45"/>
        <end position="287"/>
    </location>
</feature>
<reference evidence="3 4" key="1">
    <citation type="submission" date="2020-05" db="EMBL/GenBank/DDBJ databases">
        <title>Complete genome sequence of Gemmatimonas greenlandica TET16.</title>
        <authorList>
            <person name="Zeng Y."/>
        </authorList>
    </citation>
    <scope>NUCLEOTIDE SEQUENCE [LARGE SCALE GENOMIC DNA]</scope>
    <source>
        <strain evidence="3 4">TET16</strain>
    </source>
</reference>
<dbReference type="PANTHER" id="PTHR43798:SF31">
    <property type="entry name" value="AB HYDROLASE SUPERFAMILY PROTEIN YCLE"/>
    <property type="match status" value="1"/>
</dbReference>
<dbReference type="SUPFAM" id="SSF53474">
    <property type="entry name" value="alpha/beta-Hydrolases"/>
    <property type="match status" value="1"/>
</dbReference>